<keyword evidence="7" id="KW-1185">Reference proteome</keyword>
<dbReference type="GO" id="GO:0005886">
    <property type="term" value="C:plasma membrane"/>
    <property type="evidence" value="ECO:0007669"/>
    <property type="project" value="TreeGrafter"/>
</dbReference>
<dbReference type="PRINTS" id="PR00249">
    <property type="entry name" value="GPCRSECRETIN"/>
</dbReference>
<evidence type="ECO:0000256" key="4">
    <source>
        <dbReference type="ARBA" id="ARBA00023136"/>
    </source>
</evidence>
<evidence type="ECO:0000313" key="7">
    <source>
        <dbReference type="Proteomes" id="UP000678393"/>
    </source>
</evidence>
<accession>A0A8S3YTQ4</accession>
<dbReference type="PANTHER" id="PTHR45620">
    <property type="entry name" value="PDF RECEPTOR-LIKE PROTEIN-RELATED"/>
    <property type="match status" value="1"/>
</dbReference>
<feature type="non-terminal residue" evidence="6">
    <location>
        <position position="1"/>
    </location>
</feature>
<dbReference type="Gene3D" id="1.20.1070.10">
    <property type="entry name" value="Rhodopsin 7-helix transmembrane proteins"/>
    <property type="match status" value="1"/>
</dbReference>
<keyword evidence="3 5" id="KW-1133">Transmembrane helix</keyword>
<evidence type="ECO:0008006" key="8">
    <source>
        <dbReference type="Google" id="ProtNLM"/>
    </source>
</evidence>
<dbReference type="InterPro" id="IPR050332">
    <property type="entry name" value="GPCR_2"/>
</dbReference>
<evidence type="ECO:0000256" key="2">
    <source>
        <dbReference type="ARBA" id="ARBA00022692"/>
    </source>
</evidence>
<reference evidence="6" key="1">
    <citation type="submission" date="2021-04" db="EMBL/GenBank/DDBJ databases">
        <authorList>
            <consortium name="Molecular Ecology Group"/>
        </authorList>
    </citation>
    <scope>NUCLEOTIDE SEQUENCE</scope>
</reference>
<organism evidence="6 7">
    <name type="scientific">Candidula unifasciata</name>
    <dbReference type="NCBI Taxonomy" id="100452"/>
    <lineage>
        <taxon>Eukaryota</taxon>
        <taxon>Metazoa</taxon>
        <taxon>Spiralia</taxon>
        <taxon>Lophotrochozoa</taxon>
        <taxon>Mollusca</taxon>
        <taxon>Gastropoda</taxon>
        <taxon>Heterobranchia</taxon>
        <taxon>Euthyneura</taxon>
        <taxon>Panpulmonata</taxon>
        <taxon>Eupulmonata</taxon>
        <taxon>Stylommatophora</taxon>
        <taxon>Helicina</taxon>
        <taxon>Helicoidea</taxon>
        <taxon>Geomitridae</taxon>
        <taxon>Candidula</taxon>
    </lineage>
</organism>
<dbReference type="InterPro" id="IPR000832">
    <property type="entry name" value="GPCR_2_secretin-like"/>
</dbReference>
<comment type="subcellular location">
    <subcellularLocation>
        <location evidence="1">Membrane</location>
        <topology evidence="1">Multi-pass membrane protein</topology>
    </subcellularLocation>
</comment>
<gene>
    <name evidence="6" type="ORF">CUNI_LOCUS6055</name>
</gene>
<evidence type="ECO:0000256" key="3">
    <source>
        <dbReference type="ARBA" id="ARBA00022989"/>
    </source>
</evidence>
<feature type="transmembrane region" description="Helical" evidence="5">
    <location>
        <begin position="34"/>
        <end position="56"/>
    </location>
</feature>
<keyword evidence="2 5" id="KW-0812">Transmembrane</keyword>
<keyword evidence="4 5" id="KW-0472">Membrane</keyword>
<dbReference type="PANTHER" id="PTHR45620:SF42">
    <property type="entry name" value="G-PROTEIN COUPLED RECEPTOR SEB-2"/>
    <property type="match status" value="1"/>
</dbReference>
<dbReference type="AlphaFoldDB" id="A0A8S3YTQ4"/>
<name>A0A8S3YTQ4_9EUPU</name>
<dbReference type="GO" id="GO:0007188">
    <property type="term" value="P:adenylate cyclase-modulating G protein-coupled receptor signaling pathway"/>
    <property type="evidence" value="ECO:0007669"/>
    <property type="project" value="TreeGrafter"/>
</dbReference>
<dbReference type="EMBL" id="CAJHNH020000908">
    <property type="protein sequence ID" value="CAG5120497.1"/>
    <property type="molecule type" value="Genomic_DNA"/>
</dbReference>
<sequence>KAAKATLILVPLLGLQFFLFPVRPDGNSNLYPIYLHVIAFLHASQGSLVSIIFCFCNGEVRSLVGRKWLQHRLMSGSVRKNTGITSQTFVDGYSVVDSTREATNLQCVVTQDIHKNNVSGFLSTTIVNFCFRTKQLAQFGSG</sequence>
<dbReference type="OrthoDB" id="6144168at2759"/>
<evidence type="ECO:0000256" key="5">
    <source>
        <dbReference type="SAM" id="Phobius"/>
    </source>
</evidence>
<protein>
    <recommendedName>
        <fullName evidence="8">G-protein coupled receptors family 2 profile 2 domain-containing protein</fullName>
    </recommendedName>
</protein>
<feature type="non-terminal residue" evidence="6">
    <location>
        <position position="142"/>
    </location>
</feature>
<evidence type="ECO:0000313" key="6">
    <source>
        <dbReference type="EMBL" id="CAG5120497.1"/>
    </source>
</evidence>
<dbReference type="Proteomes" id="UP000678393">
    <property type="component" value="Unassembled WGS sequence"/>
</dbReference>
<evidence type="ECO:0000256" key="1">
    <source>
        <dbReference type="ARBA" id="ARBA00004141"/>
    </source>
</evidence>
<dbReference type="GO" id="GO:0008528">
    <property type="term" value="F:G protein-coupled peptide receptor activity"/>
    <property type="evidence" value="ECO:0007669"/>
    <property type="project" value="TreeGrafter"/>
</dbReference>
<proteinExistence type="predicted"/>
<comment type="caution">
    <text evidence="6">The sequence shown here is derived from an EMBL/GenBank/DDBJ whole genome shotgun (WGS) entry which is preliminary data.</text>
</comment>